<reference evidence="1" key="1">
    <citation type="submission" date="2019-10" db="EMBL/GenBank/DDBJ databases">
        <title>Conservation and host-specific expression of non-tandemly repeated heterogenous ribosome RNA gene in arbuscular mycorrhizal fungi.</title>
        <authorList>
            <person name="Maeda T."/>
            <person name="Kobayashi Y."/>
            <person name="Nakagawa T."/>
            <person name="Ezawa T."/>
            <person name="Yamaguchi K."/>
            <person name="Bino T."/>
            <person name="Nishimoto Y."/>
            <person name="Shigenobu S."/>
            <person name="Kawaguchi M."/>
        </authorList>
    </citation>
    <scope>NUCLEOTIDE SEQUENCE</scope>
    <source>
        <strain evidence="1">HR1</strain>
    </source>
</reference>
<comment type="caution">
    <text evidence="1">The sequence shown here is derived from an EMBL/GenBank/DDBJ whole genome shotgun (WGS) entry which is preliminary data.</text>
</comment>
<organism evidence="1 2">
    <name type="scientific">Rhizophagus clarus</name>
    <dbReference type="NCBI Taxonomy" id="94130"/>
    <lineage>
        <taxon>Eukaryota</taxon>
        <taxon>Fungi</taxon>
        <taxon>Fungi incertae sedis</taxon>
        <taxon>Mucoromycota</taxon>
        <taxon>Glomeromycotina</taxon>
        <taxon>Glomeromycetes</taxon>
        <taxon>Glomerales</taxon>
        <taxon>Glomeraceae</taxon>
        <taxon>Rhizophagus</taxon>
    </lineage>
</organism>
<gene>
    <name evidence="1" type="ORF">RCL2_001509300</name>
</gene>
<evidence type="ECO:0000313" key="1">
    <source>
        <dbReference type="EMBL" id="GES88129.1"/>
    </source>
</evidence>
<evidence type="ECO:0000313" key="2">
    <source>
        <dbReference type="Proteomes" id="UP000615446"/>
    </source>
</evidence>
<dbReference type="OrthoDB" id="2441208at2759"/>
<protein>
    <recommendedName>
        <fullName evidence="3">Transposase domain-containing protein</fullName>
    </recommendedName>
</protein>
<name>A0A8H3QT27_9GLOM</name>
<dbReference type="Pfam" id="PF18759">
    <property type="entry name" value="Plavaka"/>
    <property type="match status" value="1"/>
</dbReference>
<evidence type="ECO:0008006" key="3">
    <source>
        <dbReference type="Google" id="ProtNLM"/>
    </source>
</evidence>
<dbReference type="Proteomes" id="UP000615446">
    <property type="component" value="Unassembled WGS sequence"/>
</dbReference>
<dbReference type="EMBL" id="BLAL01000176">
    <property type="protein sequence ID" value="GES88129.1"/>
    <property type="molecule type" value="Genomic_DNA"/>
</dbReference>
<proteinExistence type="predicted"/>
<dbReference type="InterPro" id="IPR041078">
    <property type="entry name" value="Plavaka"/>
</dbReference>
<accession>A0A8H3QT27</accession>
<dbReference type="AlphaFoldDB" id="A0A8H3QT27"/>
<sequence length="741" mass="87425">MTSRLTLMNAAKKIVKEEWQDSLRDDEYLIGGGGGTLTTTSTPLTLSFIPLLSFTTDVNADDYKEYSALFTGIPNDPDDVYQEFPSEEFAEFMHIMTKFRVQDPLANTFIRFFNKYSNQNDKPLPSTAQTGRVFVENLQLPDFKWRKETIFEYQEKEYVFEYRTVLDGIRQILMNKNLTEDFIFKYKQSINNNTNQHQYTDMYDSNWWENVEKNLPIGAHVMPIILYADATLCDHLGKTSRHPIFMTIGNIPLARRNKTDAKILLGYISSLDTLKWFYPYLALIIADWPKACAMCTTYGSPNSLHPCHFCLVDRNVMNNIHIKQEDIVIRNENNVKDALRCVELLNSKYGSGPIKILEERFSQIPRYPNLKIFKNGFERLNRLTASEYWDLMKVMIFALDNLISDKNLNKNLCDLFSLWIDMYIWSRQEEYTEFDLCEFEKSIVEWGDLFIKLMSKFSPSNLNIPKLHSWCYHLIPLIRQFGAVNGFTSETYELLHKTNVKQPYHMTNKRHVNTQMQAIVQRQNIFTTLSKFQLWSYNNKCHGITSKKPTEQMTQHTIDQIINQLRNNQNLNNLWIRGFEKLKTCIYDYFQDIEKWTFQEIEDETIQIEIFEFAYLDNDYKVVICASSNYHGQAIFSDVCVEMDESEQDDYWTDNGLCYAKILLFIRTKSTKLDKNLDLPLVYWYDFAYPNNIQHHYFYKCAILKHVEHYTLIPIASIANIVHIISKFDEPEIFYVNKYIK</sequence>